<proteinExistence type="predicted"/>
<feature type="non-terminal residue" evidence="1">
    <location>
        <position position="1"/>
    </location>
</feature>
<sequence length="125" mass="13892">RQNLNGNLQSRLLIENGEGVVTEDTETVVEVGIAVEVVIEAEIENESPGGRQGLGQLLVIVETREDIMIEIEIKEGDMMTRGIVGIEFEEMKRIDAQTELEGIRQQTQGLCHISQLKNERVKCGC</sequence>
<dbReference type="EMBL" id="KN751594">
    <property type="protein sequence ID" value="KIH49881.1"/>
    <property type="molecule type" value="Genomic_DNA"/>
</dbReference>
<keyword evidence="2" id="KW-1185">Reference proteome</keyword>
<organism evidence="1 2">
    <name type="scientific">Ancylostoma duodenale</name>
    <dbReference type="NCBI Taxonomy" id="51022"/>
    <lineage>
        <taxon>Eukaryota</taxon>
        <taxon>Metazoa</taxon>
        <taxon>Ecdysozoa</taxon>
        <taxon>Nematoda</taxon>
        <taxon>Chromadorea</taxon>
        <taxon>Rhabditida</taxon>
        <taxon>Rhabditina</taxon>
        <taxon>Rhabditomorpha</taxon>
        <taxon>Strongyloidea</taxon>
        <taxon>Ancylostomatidae</taxon>
        <taxon>Ancylostomatinae</taxon>
        <taxon>Ancylostoma</taxon>
    </lineage>
</organism>
<name>A0A0C2FYK4_9BILA</name>
<dbReference type="AlphaFoldDB" id="A0A0C2FYK4"/>
<reference evidence="1 2" key="1">
    <citation type="submission" date="2013-12" db="EMBL/GenBank/DDBJ databases">
        <title>Draft genome of the parsitic nematode Ancylostoma duodenale.</title>
        <authorList>
            <person name="Mitreva M."/>
        </authorList>
    </citation>
    <scope>NUCLEOTIDE SEQUENCE [LARGE SCALE GENOMIC DNA]</scope>
    <source>
        <strain evidence="1 2">Zhejiang</strain>
    </source>
</reference>
<evidence type="ECO:0000313" key="2">
    <source>
        <dbReference type="Proteomes" id="UP000054047"/>
    </source>
</evidence>
<evidence type="ECO:0000313" key="1">
    <source>
        <dbReference type="EMBL" id="KIH49881.1"/>
    </source>
</evidence>
<accession>A0A0C2FYK4</accession>
<protein>
    <submittedName>
        <fullName evidence="1">Uncharacterized protein</fullName>
    </submittedName>
</protein>
<gene>
    <name evidence="1" type="ORF">ANCDUO_20043</name>
</gene>
<dbReference type="Proteomes" id="UP000054047">
    <property type="component" value="Unassembled WGS sequence"/>
</dbReference>